<organism evidence="1 2">
    <name type="scientific">Flavobacterium beibuense</name>
    <dbReference type="NCBI Taxonomy" id="657326"/>
    <lineage>
        <taxon>Bacteria</taxon>
        <taxon>Pseudomonadati</taxon>
        <taxon>Bacteroidota</taxon>
        <taxon>Flavobacteriia</taxon>
        <taxon>Flavobacteriales</taxon>
        <taxon>Flavobacteriaceae</taxon>
        <taxon>Flavobacterium</taxon>
    </lineage>
</organism>
<keyword evidence="2" id="KW-1185">Reference proteome</keyword>
<protein>
    <submittedName>
        <fullName evidence="1">Uncharacterized protein</fullName>
    </submittedName>
</protein>
<dbReference type="EMBL" id="JUIW01000005">
    <property type="protein sequence ID" value="RYJ43246.1"/>
    <property type="molecule type" value="Genomic_DNA"/>
</dbReference>
<sequence>MQCLSFSKAGHCFAQRYFYLPKNKNIKIKKALQMKRFFYL</sequence>
<name>A0A444WBR3_9FLAO</name>
<reference evidence="1 2" key="1">
    <citation type="submission" date="2014-12" db="EMBL/GenBank/DDBJ databases">
        <title>Genome sequence of Flavobacterium beibuense RSKm HC5.</title>
        <authorList>
            <person name="Kim J.F."/>
            <person name="Song J.Y."/>
            <person name="Kwak M.-J."/>
            <person name="Lee S.-W."/>
        </authorList>
    </citation>
    <scope>NUCLEOTIDE SEQUENCE [LARGE SCALE GENOMIC DNA]</scope>
    <source>
        <strain evidence="1 2">RSKm HC5</strain>
    </source>
</reference>
<evidence type="ECO:0000313" key="1">
    <source>
        <dbReference type="EMBL" id="RYJ43246.1"/>
    </source>
</evidence>
<comment type="caution">
    <text evidence="1">The sequence shown here is derived from an EMBL/GenBank/DDBJ whole genome shotgun (WGS) entry which is preliminary data.</text>
</comment>
<gene>
    <name evidence="1" type="ORF">NU09_1584</name>
</gene>
<dbReference type="Proteomes" id="UP000289775">
    <property type="component" value="Unassembled WGS sequence"/>
</dbReference>
<proteinExistence type="predicted"/>
<evidence type="ECO:0000313" key="2">
    <source>
        <dbReference type="Proteomes" id="UP000289775"/>
    </source>
</evidence>
<accession>A0A444WBR3</accession>
<dbReference type="AlphaFoldDB" id="A0A444WBR3"/>